<name>A0A2U3BDL0_9VIBR</name>
<accession>A0A2U3BDL0</accession>
<organism evidence="1 2">
    <name type="scientific">Vibrio albus</name>
    <dbReference type="NCBI Taxonomy" id="2200953"/>
    <lineage>
        <taxon>Bacteria</taxon>
        <taxon>Pseudomonadati</taxon>
        <taxon>Pseudomonadota</taxon>
        <taxon>Gammaproteobacteria</taxon>
        <taxon>Vibrionales</taxon>
        <taxon>Vibrionaceae</taxon>
        <taxon>Vibrio</taxon>
    </lineage>
</organism>
<comment type="caution">
    <text evidence="1">The sequence shown here is derived from an EMBL/GenBank/DDBJ whole genome shotgun (WGS) entry which is preliminary data.</text>
</comment>
<keyword evidence="2" id="KW-1185">Reference proteome</keyword>
<dbReference type="OrthoDB" id="1442247at2"/>
<sequence length="153" mass="17680">MADINLIKDLSGLKPLGSDDLEVMKKVPLGSLLECEFSKKRNPEFHRKFFTLLNLGYEYFSPAPREWRGVPAEKNFDVYREQIIILSGFRDVTFNLDGSVKVKAKSISFSNMDEDEFKKLYSKVLDVTWERVLNSVFENKAQMENAVNQLIGY</sequence>
<gene>
    <name evidence="1" type="ORF">DI392_00815</name>
</gene>
<dbReference type="AlphaFoldDB" id="A0A2U3BDL0"/>
<dbReference type="InterPro" id="IPR009797">
    <property type="entry name" value="DUF1367"/>
</dbReference>
<protein>
    <recommendedName>
        <fullName evidence="3">DUF1367 family protein</fullName>
    </recommendedName>
</protein>
<dbReference type="RefSeq" id="WP_109318009.1">
    <property type="nucleotide sequence ID" value="NZ_QFWT01000001.1"/>
</dbReference>
<reference evidence="1 2" key="1">
    <citation type="submission" date="2018-05" db="EMBL/GenBank/DDBJ databases">
        <title>Vibrio limimaris sp. nov., isolated from marine sediment.</title>
        <authorList>
            <person name="Li C.-M."/>
        </authorList>
    </citation>
    <scope>NUCLEOTIDE SEQUENCE [LARGE SCALE GENOMIC DNA]</scope>
    <source>
        <strain evidence="1 2">E4404</strain>
    </source>
</reference>
<evidence type="ECO:0000313" key="2">
    <source>
        <dbReference type="Proteomes" id="UP000245362"/>
    </source>
</evidence>
<dbReference type="Pfam" id="PF07105">
    <property type="entry name" value="DUF1367"/>
    <property type="match status" value="2"/>
</dbReference>
<proteinExistence type="predicted"/>
<evidence type="ECO:0008006" key="3">
    <source>
        <dbReference type="Google" id="ProtNLM"/>
    </source>
</evidence>
<dbReference type="Proteomes" id="UP000245362">
    <property type="component" value="Unassembled WGS sequence"/>
</dbReference>
<dbReference type="EMBL" id="QFWT01000001">
    <property type="protein sequence ID" value="PWI34855.1"/>
    <property type="molecule type" value="Genomic_DNA"/>
</dbReference>
<evidence type="ECO:0000313" key="1">
    <source>
        <dbReference type="EMBL" id="PWI34855.1"/>
    </source>
</evidence>